<organism evidence="2 3">
    <name type="scientific">Heterocephalus glaber</name>
    <name type="common">Naked mole rat</name>
    <dbReference type="NCBI Taxonomy" id="10181"/>
    <lineage>
        <taxon>Eukaryota</taxon>
        <taxon>Metazoa</taxon>
        <taxon>Chordata</taxon>
        <taxon>Craniata</taxon>
        <taxon>Vertebrata</taxon>
        <taxon>Euteleostomi</taxon>
        <taxon>Mammalia</taxon>
        <taxon>Eutheria</taxon>
        <taxon>Euarchontoglires</taxon>
        <taxon>Glires</taxon>
        <taxon>Rodentia</taxon>
        <taxon>Hystricomorpha</taxon>
        <taxon>Bathyergidae</taxon>
        <taxon>Heterocephalus</taxon>
    </lineage>
</organism>
<protein>
    <submittedName>
        <fullName evidence="2">Monocarboxylate transporter 8</fullName>
    </submittedName>
</protein>
<name>G5C2U8_HETGA</name>
<feature type="compositionally biased region" description="Pro residues" evidence="1">
    <location>
        <begin position="40"/>
        <end position="64"/>
    </location>
</feature>
<dbReference type="AlphaFoldDB" id="G5C2U8"/>
<feature type="compositionally biased region" description="Basic and acidic residues" evidence="1">
    <location>
        <begin position="9"/>
        <end position="23"/>
    </location>
</feature>
<evidence type="ECO:0000313" key="2">
    <source>
        <dbReference type="EMBL" id="EHB15859.1"/>
    </source>
</evidence>
<evidence type="ECO:0000313" key="3">
    <source>
        <dbReference type="Proteomes" id="UP000006813"/>
    </source>
</evidence>
<sequence length="183" mass="19991">MALQSPASEEAKGPWKEADHEQQEPEDSPEQEPEPEPEPEPVPVPVPPPEPQPGPQPLPDPAPLPELEFEPESVLEPNPTPTVETRGTVRGFEPPEGGFGWMVVFAATWCNGSIFGIHNSVGILYSMLLEEEKEKNRQVEFQAAYLDHVGLEFDVPLQATESLARHLSSHSLASSSTKSGSKL</sequence>
<evidence type="ECO:0000256" key="1">
    <source>
        <dbReference type="SAM" id="MobiDB-lite"/>
    </source>
</evidence>
<dbReference type="InParanoid" id="G5C2U8"/>
<dbReference type="STRING" id="10181.G5C2U8"/>
<feature type="region of interest" description="Disordered" evidence="1">
    <location>
        <begin position="1"/>
        <end position="91"/>
    </location>
</feature>
<accession>G5C2U8</accession>
<dbReference type="Proteomes" id="UP000006813">
    <property type="component" value="Unassembled WGS sequence"/>
</dbReference>
<proteinExistence type="predicted"/>
<reference evidence="2 3" key="1">
    <citation type="journal article" date="2011" name="Nature">
        <title>Genome sequencing reveals insights into physiology and longevity of the naked mole rat.</title>
        <authorList>
            <person name="Kim E.B."/>
            <person name="Fang X."/>
            <person name="Fushan A.A."/>
            <person name="Huang Z."/>
            <person name="Lobanov A.V."/>
            <person name="Han L."/>
            <person name="Marino S.M."/>
            <person name="Sun X."/>
            <person name="Turanov A.A."/>
            <person name="Yang P."/>
            <person name="Yim S.H."/>
            <person name="Zhao X."/>
            <person name="Kasaikina M.V."/>
            <person name="Stoletzki N."/>
            <person name="Peng C."/>
            <person name="Polak P."/>
            <person name="Xiong Z."/>
            <person name="Kiezun A."/>
            <person name="Zhu Y."/>
            <person name="Chen Y."/>
            <person name="Kryukov G.V."/>
            <person name="Zhang Q."/>
            <person name="Peshkin L."/>
            <person name="Yang L."/>
            <person name="Bronson R.T."/>
            <person name="Buffenstein R."/>
            <person name="Wang B."/>
            <person name="Han C."/>
            <person name="Li Q."/>
            <person name="Chen L."/>
            <person name="Zhao W."/>
            <person name="Sunyaev S.R."/>
            <person name="Park T.J."/>
            <person name="Zhang G."/>
            <person name="Wang J."/>
            <person name="Gladyshev V.N."/>
        </authorList>
    </citation>
    <scope>NUCLEOTIDE SEQUENCE [LARGE SCALE GENOMIC DNA]</scope>
</reference>
<dbReference type="EMBL" id="JH173129">
    <property type="protein sequence ID" value="EHB15859.1"/>
    <property type="molecule type" value="Genomic_DNA"/>
</dbReference>
<feature type="compositionally biased region" description="Acidic residues" evidence="1">
    <location>
        <begin position="24"/>
        <end position="39"/>
    </location>
</feature>
<gene>
    <name evidence="2" type="ORF">GW7_10961</name>
</gene>